<reference evidence="1 2" key="1">
    <citation type="journal article" date="2014" name="J. Gen. Virol.">
        <title>Characterization and complete genome sequence analysis of novel bacteriophage IME-EFm1 infecting Enterococcus faecium.</title>
        <authorList>
            <person name="Wang Y."/>
            <person name="Wang W."/>
            <person name="Lv Y."/>
            <person name="Zheng W."/>
            <person name="Mi Z."/>
            <person name="Pei G."/>
            <person name="An X."/>
            <person name="Xu X."/>
            <person name="Han C."/>
            <person name="Liu J."/>
            <person name="Zhou C."/>
            <person name="Tong Y."/>
        </authorList>
    </citation>
    <scope>NUCLEOTIDE SEQUENCE [LARGE SCALE GENOMIC DNA]</scope>
</reference>
<dbReference type="RefSeq" id="YP_009042692.1">
    <property type="nucleotide sequence ID" value="NC_024356.1"/>
</dbReference>
<accession>A0A060AHH7</accession>
<dbReference type="EMBL" id="KJ010489">
    <property type="protein sequence ID" value="AIA65111.1"/>
    <property type="molecule type" value="Genomic_DNA"/>
</dbReference>
<sequence length="53" mass="6416">MKKKYKGYFKKPTGTLPDVKFKKQKQVIMSFIFTEKPRIGLWVNTYLKYLNKL</sequence>
<organism evidence="1 2">
    <name type="scientific">Enterococcus phage IME-EFm1</name>
    <dbReference type="NCBI Taxonomy" id="1445858"/>
    <lineage>
        <taxon>Viruses</taxon>
        <taxon>Duplodnaviria</taxon>
        <taxon>Heunggongvirae</taxon>
        <taxon>Uroviricota</taxon>
        <taxon>Caudoviricetes</taxon>
        <taxon>Efemunavirus</taxon>
        <taxon>Efemunavirus Efm1</taxon>
    </lineage>
</organism>
<proteinExistence type="predicted"/>
<gene>
    <name evidence="1" type="ORF">IME_044</name>
</gene>
<dbReference type="OrthoDB" id="39832at10239"/>
<dbReference type="KEGG" id="vg:19686080"/>
<evidence type="ECO:0000313" key="1">
    <source>
        <dbReference type="EMBL" id="AIA65111.1"/>
    </source>
</evidence>
<keyword evidence="2" id="KW-1185">Reference proteome</keyword>
<dbReference type="GeneID" id="19686080"/>
<dbReference type="Proteomes" id="UP000026980">
    <property type="component" value="Segment"/>
</dbReference>
<name>A0A060AHH7_9CAUD</name>
<protein>
    <submittedName>
        <fullName evidence="1">Uncharacterized protein</fullName>
    </submittedName>
</protein>
<evidence type="ECO:0000313" key="2">
    <source>
        <dbReference type="Proteomes" id="UP000026980"/>
    </source>
</evidence>